<feature type="transmembrane region" description="Helical" evidence="3">
    <location>
        <begin position="61"/>
        <end position="81"/>
    </location>
</feature>
<feature type="region of interest" description="Disordered" evidence="2">
    <location>
        <begin position="1"/>
        <end position="22"/>
    </location>
</feature>
<evidence type="ECO:0000256" key="3">
    <source>
        <dbReference type="SAM" id="Phobius"/>
    </source>
</evidence>
<evidence type="ECO:0000256" key="1">
    <source>
        <dbReference type="ARBA" id="ARBA00006765"/>
    </source>
</evidence>
<keyword evidence="3" id="KW-1133">Transmembrane helix</keyword>
<keyword evidence="5" id="KW-1185">Reference proteome</keyword>
<dbReference type="Pfam" id="PF05042">
    <property type="entry name" value="Caleosin"/>
    <property type="match status" value="1"/>
</dbReference>
<evidence type="ECO:0000256" key="2">
    <source>
        <dbReference type="SAM" id="MobiDB-lite"/>
    </source>
</evidence>
<comment type="similarity">
    <text evidence="1">Belongs to the caleosin family.</text>
</comment>
<keyword evidence="3" id="KW-0812">Transmembrane</keyword>
<comment type="caution">
    <text evidence="4">The sequence shown here is derived from an EMBL/GenBank/DDBJ whole genome shotgun (WGS) entry which is preliminary data.</text>
</comment>
<gene>
    <name evidence="4" type="ORF">F5878DRAFT_155569</name>
</gene>
<organism evidence="4 5">
    <name type="scientific">Lentinula raphanica</name>
    <dbReference type="NCBI Taxonomy" id="153919"/>
    <lineage>
        <taxon>Eukaryota</taxon>
        <taxon>Fungi</taxon>
        <taxon>Dikarya</taxon>
        <taxon>Basidiomycota</taxon>
        <taxon>Agaricomycotina</taxon>
        <taxon>Agaricomycetes</taxon>
        <taxon>Agaricomycetidae</taxon>
        <taxon>Agaricales</taxon>
        <taxon>Marasmiineae</taxon>
        <taxon>Omphalotaceae</taxon>
        <taxon>Lentinula</taxon>
    </lineage>
</organism>
<dbReference type="GO" id="GO:0005509">
    <property type="term" value="F:calcium ion binding"/>
    <property type="evidence" value="ECO:0007669"/>
    <property type="project" value="TreeGrafter"/>
</dbReference>
<dbReference type="InterPro" id="IPR007736">
    <property type="entry name" value="Caleosin-related"/>
</dbReference>
<dbReference type="PANTHER" id="PTHR31495:SF0">
    <property type="entry name" value="BINDING PROTEIN CALEOSIN, PUTATIVE (AFU_ORTHOLOGUE AFUA_5G13750)-RELATED"/>
    <property type="match status" value="1"/>
</dbReference>
<sequence>MSNANDARKNNRGNGDDQEYNNETTGAETIVGEAMIGHGEFFDPDGDGIFSPLDTFQGFRALGFSTFLSLFSTLVICTMSYPSLPAGHWLPDPLFRIHVLGLHKAKHGSDSGSFRRDGSVDDGRFDDFWNSHTDPPHEEITPIQLYDAVAERRLAYDFYGSFAAIFEWLATWILFGYPSFHFSIQIALQRTQELLSGKAESFPDTLTWRSIFVDTFNAASSGGNVKKEDAKSLYDGTAFYVAMNREAKNGNKWAQSWKAKHSKHGNRELQKYERPMY</sequence>
<dbReference type="Proteomes" id="UP001163846">
    <property type="component" value="Unassembled WGS sequence"/>
</dbReference>
<dbReference type="AlphaFoldDB" id="A0AA38PJR5"/>
<proteinExistence type="inferred from homology"/>
<accession>A0AA38PJR5</accession>
<dbReference type="PANTHER" id="PTHR31495">
    <property type="entry name" value="PEROXYGENASE 3-RELATED"/>
    <property type="match status" value="1"/>
</dbReference>
<keyword evidence="3" id="KW-0472">Membrane</keyword>
<evidence type="ECO:0000313" key="4">
    <source>
        <dbReference type="EMBL" id="KAJ3844237.1"/>
    </source>
</evidence>
<name>A0AA38PJR5_9AGAR</name>
<reference evidence="4" key="1">
    <citation type="submission" date="2022-08" db="EMBL/GenBank/DDBJ databases">
        <authorList>
            <consortium name="DOE Joint Genome Institute"/>
            <person name="Min B."/>
            <person name="Riley R."/>
            <person name="Sierra-Patev S."/>
            <person name="Naranjo-Ortiz M."/>
            <person name="Looney B."/>
            <person name="Konkel Z."/>
            <person name="Slot J.C."/>
            <person name="Sakamoto Y."/>
            <person name="Steenwyk J.L."/>
            <person name="Rokas A."/>
            <person name="Carro J."/>
            <person name="Camarero S."/>
            <person name="Ferreira P."/>
            <person name="Molpeceres G."/>
            <person name="Ruiz-Duenas F.J."/>
            <person name="Serrano A."/>
            <person name="Henrissat B."/>
            <person name="Drula E."/>
            <person name="Hughes K.W."/>
            <person name="Mata J.L."/>
            <person name="Ishikawa N.K."/>
            <person name="Vargas-Isla R."/>
            <person name="Ushijima S."/>
            <person name="Smith C.A."/>
            <person name="Ahrendt S."/>
            <person name="Andreopoulos W."/>
            <person name="He G."/>
            <person name="Labutti K."/>
            <person name="Lipzen A."/>
            <person name="Ng V."/>
            <person name="Sandor L."/>
            <person name="Barry K."/>
            <person name="Martinez A.T."/>
            <person name="Xiao Y."/>
            <person name="Gibbons J.G."/>
            <person name="Terashima K."/>
            <person name="Hibbett D.S."/>
            <person name="Grigoriev I.V."/>
        </authorList>
    </citation>
    <scope>NUCLEOTIDE SEQUENCE</scope>
    <source>
        <strain evidence="4">TFB9207</strain>
    </source>
</reference>
<feature type="transmembrane region" description="Helical" evidence="3">
    <location>
        <begin position="158"/>
        <end position="180"/>
    </location>
</feature>
<dbReference type="EMBL" id="MU805957">
    <property type="protein sequence ID" value="KAJ3844237.1"/>
    <property type="molecule type" value="Genomic_DNA"/>
</dbReference>
<dbReference type="GO" id="GO:0004497">
    <property type="term" value="F:monooxygenase activity"/>
    <property type="evidence" value="ECO:0007669"/>
    <property type="project" value="TreeGrafter"/>
</dbReference>
<protein>
    <submittedName>
        <fullName evidence="4">Caleosin related protein-domain-containing protein</fullName>
    </submittedName>
</protein>
<evidence type="ECO:0000313" key="5">
    <source>
        <dbReference type="Proteomes" id="UP001163846"/>
    </source>
</evidence>